<dbReference type="InterPro" id="IPR001497">
    <property type="entry name" value="MethylDNA_cys_MeTrfase_AS"/>
</dbReference>
<keyword evidence="5" id="KW-0808">Transferase</keyword>
<organism evidence="10 11">
    <name type="scientific">Sedimentitalea arenosa</name>
    <dbReference type="NCBI Taxonomy" id="2798803"/>
    <lineage>
        <taxon>Bacteria</taxon>
        <taxon>Pseudomonadati</taxon>
        <taxon>Pseudomonadota</taxon>
        <taxon>Alphaproteobacteria</taxon>
        <taxon>Rhodobacterales</taxon>
        <taxon>Paracoccaceae</taxon>
        <taxon>Sedimentitalea</taxon>
    </lineage>
</organism>
<dbReference type="Gene3D" id="1.10.10.10">
    <property type="entry name" value="Winged helix-like DNA-binding domain superfamily/Winged helix DNA-binding domain"/>
    <property type="match status" value="1"/>
</dbReference>
<feature type="domain" description="Methylated-DNA-[protein]-cysteine S-methyltransferase DNA binding" evidence="9">
    <location>
        <begin position="66"/>
        <end position="144"/>
    </location>
</feature>
<evidence type="ECO:0000256" key="5">
    <source>
        <dbReference type="ARBA" id="ARBA00022679"/>
    </source>
</evidence>
<dbReference type="RefSeq" id="WP_199023724.1">
    <property type="nucleotide sequence ID" value="NZ_JAELVR010000003.1"/>
</dbReference>
<dbReference type="SUPFAM" id="SSF53155">
    <property type="entry name" value="Methylated DNA-protein cysteine methyltransferase domain"/>
    <property type="match status" value="1"/>
</dbReference>
<evidence type="ECO:0000256" key="3">
    <source>
        <dbReference type="ARBA" id="ARBA00011918"/>
    </source>
</evidence>
<comment type="catalytic activity">
    <reaction evidence="8">
        <text>a 6-O-methyl-2'-deoxyguanosine in DNA + L-cysteinyl-[protein] = S-methyl-L-cysteinyl-[protein] + a 2'-deoxyguanosine in DNA</text>
        <dbReference type="Rhea" id="RHEA:24000"/>
        <dbReference type="Rhea" id="RHEA-COMP:10131"/>
        <dbReference type="Rhea" id="RHEA-COMP:10132"/>
        <dbReference type="Rhea" id="RHEA-COMP:11367"/>
        <dbReference type="Rhea" id="RHEA-COMP:11368"/>
        <dbReference type="ChEBI" id="CHEBI:29950"/>
        <dbReference type="ChEBI" id="CHEBI:82612"/>
        <dbReference type="ChEBI" id="CHEBI:85445"/>
        <dbReference type="ChEBI" id="CHEBI:85448"/>
        <dbReference type="EC" id="2.1.1.63"/>
    </reaction>
</comment>
<dbReference type="Proteomes" id="UP000619079">
    <property type="component" value="Unassembled WGS sequence"/>
</dbReference>
<dbReference type="InterPro" id="IPR036217">
    <property type="entry name" value="MethylDNA_cys_MeTrfase_DNAb"/>
</dbReference>
<reference evidence="10" key="1">
    <citation type="submission" date="2020-12" db="EMBL/GenBank/DDBJ databases">
        <title>Sedimentitalea sp. nov., isolated from sand in Incheon.</title>
        <authorList>
            <person name="Kim W."/>
        </authorList>
    </citation>
    <scope>NUCLEOTIDE SEQUENCE</scope>
    <source>
        <strain evidence="10">CAU 1593</strain>
    </source>
</reference>
<evidence type="ECO:0000259" key="9">
    <source>
        <dbReference type="Pfam" id="PF01035"/>
    </source>
</evidence>
<dbReference type="InterPro" id="IPR036631">
    <property type="entry name" value="MGMT_N_sf"/>
</dbReference>
<keyword evidence="11" id="KW-1185">Reference proteome</keyword>
<dbReference type="PANTHER" id="PTHR10815">
    <property type="entry name" value="METHYLATED-DNA--PROTEIN-CYSTEINE METHYLTRANSFERASE"/>
    <property type="match status" value="1"/>
</dbReference>
<keyword evidence="4" id="KW-0489">Methyltransferase</keyword>
<dbReference type="Pfam" id="PF01035">
    <property type="entry name" value="DNA_binding_1"/>
    <property type="match status" value="1"/>
</dbReference>
<proteinExistence type="inferred from homology"/>
<evidence type="ECO:0000256" key="2">
    <source>
        <dbReference type="ARBA" id="ARBA00008711"/>
    </source>
</evidence>
<evidence type="ECO:0000313" key="11">
    <source>
        <dbReference type="Proteomes" id="UP000619079"/>
    </source>
</evidence>
<evidence type="ECO:0000256" key="7">
    <source>
        <dbReference type="ARBA" id="ARBA00023204"/>
    </source>
</evidence>
<dbReference type="EC" id="2.1.1.63" evidence="3"/>
<comment type="caution">
    <text evidence="10">The sequence shown here is derived from an EMBL/GenBank/DDBJ whole genome shotgun (WGS) entry which is preliminary data.</text>
</comment>
<dbReference type="SUPFAM" id="SSF46767">
    <property type="entry name" value="Methylated DNA-protein cysteine methyltransferase, C-terminal domain"/>
    <property type="match status" value="1"/>
</dbReference>
<dbReference type="InterPro" id="IPR014048">
    <property type="entry name" value="MethylDNA_cys_MeTrfase_DNA-bd"/>
</dbReference>
<accession>A0A8J7IT22</accession>
<dbReference type="GO" id="GO:0003908">
    <property type="term" value="F:methylated-DNA-[protein]-cysteine S-methyltransferase activity"/>
    <property type="evidence" value="ECO:0007669"/>
    <property type="project" value="UniProtKB-EC"/>
</dbReference>
<gene>
    <name evidence="10" type="ORF">JF290_05300</name>
</gene>
<evidence type="ECO:0000256" key="6">
    <source>
        <dbReference type="ARBA" id="ARBA00022763"/>
    </source>
</evidence>
<name>A0A8J7IT22_9RHOB</name>
<dbReference type="PANTHER" id="PTHR10815:SF5">
    <property type="entry name" value="METHYLATED-DNA--PROTEIN-CYSTEINE METHYLTRANSFERASE"/>
    <property type="match status" value="1"/>
</dbReference>
<sequence>MQSLTVDTPTGPVTLTENQGALVAVTWGGQAAQHSALLDRAAEELRGYFDDPERGFTVPLHVRGSEFLRAVCAAMRAIPVGETRTYGEIARGLGAPAQAIGQACGANPIPIVIPCHRVLGANGLGGFSGAGGVETKVALLRHERAAGLLI</sequence>
<protein>
    <recommendedName>
        <fullName evidence="3">methylated-DNA--[protein]-cysteine S-methyltransferase</fullName>
        <ecNumber evidence="3">2.1.1.63</ecNumber>
    </recommendedName>
</protein>
<comment type="catalytic activity">
    <reaction evidence="1">
        <text>a 4-O-methyl-thymidine in DNA + L-cysteinyl-[protein] = a thymidine in DNA + S-methyl-L-cysteinyl-[protein]</text>
        <dbReference type="Rhea" id="RHEA:53428"/>
        <dbReference type="Rhea" id="RHEA-COMP:10131"/>
        <dbReference type="Rhea" id="RHEA-COMP:10132"/>
        <dbReference type="Rhea" id="RHEA-COMP:13555"/>
        <dbReference type="Rhea" id="RHEA-COMP:13556"/>
        <dbReference type="ChEBI" id="CHEBI:29950"/>
        <dbReference type="ChEBI" id="CHEBI:82612"/>
        <dbReference type="ChEBI" id="CHEBI:137386"/>
        <dbReference type="ChEBI" id="CHEBI:137387"/>
        <dbReference type="EC" id="2.1.1.63"/>
    </reaction>
</comment>
<dbReference type="GO" id="GO:0032259">
    <property type="term" value="P:methylation"/>
    <property type="evidence" value="ECO:0007669"/>
    <property type="project" value="UniProtKB-KW"/>
</dbReference>
<dbReference type="PROSITE" id="PS00374">
    <property type="entry name" value="MGMT"/>
    <property type="match status" value="1"/>
</dbReference>
<keyword evidence="6" id="KW-0227">DNA damage</keyword>
<dbReference type="FunFam" id="1.10.10.10:FF:000214">
    <property type="entry name" value="Methylated-DNA--protein-cysteine methyltransferase"/>
    <property type="match status" value="1"/>
</dbReference>
<evidence type="ECO:0000256" key="1">
    <source>
        <dbReference type="ARBA" id="ARBA00001286"/>
    </source>
</evidence>
<comment type="similarity">
    <text evidence="2">Belongs to the MGMT family.</text>
</comment>
<dbReference type="Gene3D" id="3.30.160.70">
    <property type="entry name" value="Methylated DNA-protein cysteine methyltransferase domain"/>
    <property type="match status" value="1"/>
</dbReference>
<dbReference type="GO" id="GO:0006281">
    <property type="term" value="P:DNA repair"/>
    <property type="evidence" value="ECO:0007669"/>
    <property type="project" value="UniProtKB-KW"/>
</dbReference>
<evidence type="ECO:0000256" key="8">
    <source>
        <dbReference type="ARBA" id="ARBA00049348"/>
    </source>
</evidence>
<dbReference type="AlphaFoldDB" id="A0A8J7IT22"/>
<dbReference type="CDD" id="cd06445">
    <property type="entry name" value="ATase"/>
    <property type="match status" value="1"/>
</dbReference>
<dbReference type="NCBIfam" id="TIGR00589">
    <property type="entry name" value="ogt"/>
    <property type="match status" value="1"/>
</dbReference>
<dbReference type="EMBL" id="JAELVR010000003">
    <property type="protein sequence ID" value="MBJ6370932.1"/>
    <property type="molecule type" value="Genomic_DNA"/>
</dbReference>
<evidence type="ECO:0000313" key="10">
    <source>
        <dbReference type="EMBL" id="MBJ6370932.1"/>
    </source>
</evidence>
<keyword evidence="7" id="KW-0234">DNA repair</keyword>
<dbReference type="InterPro" id="IPR036388">
    <property type="entry name" value="WH-like_DNA-bd_sf"/>
</dbReference>
<evidence type="ECO:0000256" key="4">
    <source>
        <dbReference type="ARBA" id="ARBA00022603"/>
    </source>
</evidence>